<comment type="caution">
    <text evidence="3">The sequence shown here is derived from an EMBL/GenBank/DDBJ whole genome shotgun (WGS) entry which is preliminary data.</text>
</comment>
<dbReference type="PANTHER" id="PTHR12461">
    <property type="entry name" value="HYPOXIA-INDUCIBLE FACTOR 1 ALPHA INHIBITOR-RELATED"/>
    <property type="match status" value="1"/>
</dbReference>
<dbReference type="SMART" id="SM00558">
    <property type="entry name" value="JmjC"/>
    <property type="match status" value="1"/>
</dbReference>
<name>A0A5N6L2G1_9ROSI</name>
<dbReference type="InterPro" id="IPR003347">
    <property type="entry name" value="JmjC_dom"/>
</dbReference>
<dbReference type="Proteomes" id="UP000327013">
    <property type="component" value="Unassembled WGS sequence"/>
</dbReference>
<dbReference type="InterPro" id="IPR041667">
    <property type="entry name" value="Cupin_8"/>
</dbReference>
<dbReference type="InterPro" id="IPR014710">
    <property type="entry name" value="RmlC-like_jellyroll"/>
</dbReference>
<dbReference type="AlphaFoldDB" id="A0A5N6L2G1"/>
<comment type="similarity">
    <text evidence="1">Belongs to the JARID1 histone demethylase family.</text>
</comment>
<sequence>MTQSQKTVNAVRDALDTSILTYNELNAARIDELTEEPSALDFMQYCAHNRPFVIRQGARSWKAVQRWNYDYLVDALQDTSVNVAITPHGNADAILEKEDGSLSFVKPYEREEAFEDFVRYVIQQEQSVESSPTEPVKYGQTQNDNLRDEYQELFNDVPPTVPFARIALRKAPEAVNFWLGNRFSVTSLHKDNYENIYAQIVGQKHFVLLPPIDAPCVAERNLPAETYVLNQVTSSASPGSLSSLQKHELVATPDSPPSTTPVATWDPDHPSVRATPYSMRAQQIRVTLNEGDMLYLPAMWYHKVSQSCGSEGFSCAVNYWYDMDFGGGFWATNAFVRDVAIALEDA</sequence>
<protein>
    <recommendedName>
        <fullName evidence="2">JmjC domain-containing protein</fullName>
    </recommendedName>
</protein>
<dbReference type="EMBL" id="VIBQ01000070">
    <property type="protein sequence ID" value="KAB8596081.1"/>
    <property type="molecule type" value="Genomic_DNA"/>
</dbReference>
<dbReference type="SUPFAM" id="SSF51197">
    <property type="entry name" value="Clavaminate synthase-like"/>
    <property type="match status" value="1"/>
</dbReference>
<dbReference type="PANTHER" id="PTHR12461:SF99">
    <property type="entry name" value="BIFUNCTIONAL PEPTIDASE AND (3S)-LYSYL HYDROXYLASE JMJD7"/>
    <property type="match status" value="1"/>
</dbReference>
<reference evidence="3 4" key="1">
    <citation type="submission" date="2019-06" db="EMBL/GenBank/DDBJ databases">
        <title>A chromosomal-level reference genome of Carpinus fangiana (Coryloideae, Betulaceae).</title>
        <authorList>
            <person name="Yang X."/>
            <person name="Wang Z."/>
            <person name="Zhang L."/>
            <person name="Hao G."/>
            <person name="Liu J."/>
            <person name="Yang Y."/>
        </authorList>
    </citation>
    <scope>NUCLEOTIDE SEQUENCE [LARGE SCALE GENOMIC DNA]</scope>
    <source>
        <strain evidence="3">Cfa_2016G</strain>
        <tissue evidence="3">Leaf</tissue>
    </source>
</reference>
<gene>
    <name evidence="3" type="ORF">FH972_025790</name>
</gene>
<dbReference type="PROSITE" id="PS51184">
    <property type="entry name" value="JMJC"/>
    <property type="match status" value="1"/>
</dbReference>
<dbReference type="OrthoDB" id="415358at2759"/>
<organism evidence="3 4">
    <name type="scientific">Carpinus fangiana</name>
    <dbReference type="NCBI Taxonomy" id="176857"/>
    <lineage>
        <taxon>Eukaryota</taxon>
        <taxon>Viridiplantae</taxon>
        <taxon>Streptophyta</taxon>
        <taxon>Embryophyta</taxon>
        <taxon>Tracheophyta</taxon>
        <taxon>Spermatophyta</taxon>
        <taxon>Magnoliopsida</taxon>
        <taxon>eudicotyledons</taxon>
        <taxon>Gunneridae</taxon>
        <taxon>Pentapetalae</taxon>
        <taxon>rosids</taxon>
        <taxon>fabids</taxon>
        <taxon>Fagales</taxon>
        <taxon>Betulaceae</taxon>
        <taxon>Carpinus</taxon>
    </lineage>
</organism>
<evidence type="ECO:0000259" key="2">
    <source>
        <dbReference type="PROSITE" id="PS51184"/>
    </source>
</evidence>
<evidence type="ECO:0000313" key="3">
    <source>
        <dbReference type="EMBL" id="KAB8596081.1"/>
    </source>
</evidence>
<proteinExistence type="inferred from homology"/>
<keyword evidence="4" id="KW-1185">Reference proteome</keyword>
<evidence type="ECO:0000256" key="1">
    <source>
        <dbReference type="ARBA" id="ARBA00006801"/>
    </source>
</evidence>
<dbReference type="Pfam" id="PF13621">
    <property type="entry name" value="Cupin_8"/>
    <property type="match status" value="1"/>
</dbReference>
<accession>A0A5N6L2G1</accession>
<dbReference type="Gene3D" id="2.60.120.10">
    <property type="entry name" value="Jelly Rolls"/>
    <property type="match status" value="1"/>
</dbReference>
<feature type="domain" description="JmjC" evidence="2">
    <location>
        <begin position="146"/>
        <end position="336"/>
    </location>
</feature>
<evidence type="ECO:0000313" key="4">
    <source>
        <dbReference type="Proteomes" id="UP000327013"/>
    </source>
</evidence>